<evidence type="ECO:0000313" key="3">
    <source>
        <dbReference type="EMBL" id="NGO37978.1"/>
    </source>
</evidence>
<gene>
    <name evidence="3" type="ORF">G4L39_01005</name>
</gene>
<reference evidence="3 4" key="1">
    <citation type="submission" date="2020-02" db="EMBL/GenBank/DDBJ databases">
        <title>Draft genome sequence of Limisphaera ngatamarikiensis NGM72.4T, a thermophilic Verrucomicrobia grouped in subdivision 3.</title>
        <authorList>
            <person name="Carere C.R."/>
            <person name="Steen J."/>
            <person name="Hugenholtz P."/>
            <person name="Stott M.B."/>
        </authorList>
    </citation>
    <scope>NUCLEOTIDE SEQUENCE [LARGE SCALE GENOMIC DNA]</scope>
    <source>
        <strain evidence="3 4">NGM72.4</strain>
    </source>
</reference>
<dbReference type="Proteomes" id="UP000477311">
    <property type="component" value="Unassembled WGS sequence"/>
</dbReference>
<dbReference type="Pfam" id="PF02591">
    <property type="entry name" value="Zn_ribbon_9"/>
    <property type="match status" value="1"/>
</dbReference>
<organism evidence="3 4">
    <name type="scientific">Limisphaera ngatamarikiensis</name>
    <dbReference type="NCBI Taxonomy" id="1324935"/>
    <lineage>
        <taxon>Bacteria</taxon>
        <taxon>Pseudomonadati</taxon>
        <taxon>Verrucomicrobiota</taxon>
        <taxon>Verrucomicrobiia</taxon>
        <taxon>Limisphaerales</taxon>
        <taxon>Limisphaeraceae</taxon>
        <taxon>Limisphaera</taxon>
    </lineage>
</organism>
<feature type="compositionally biased region" description="Basic residues" evidence="1">
    <location>
        <begin position="141"/>
        <end position="154"/>
    </location>
</feature>
<sequence length="162" mass="17727">MKELLQNLVRLQGLELEEIREKNAAAVIAELRTKIPPQILGHYDRLMARGKKGIVPVRGQACSGCHMRLPIGVISELLKAEDIQLCDTCGRYLYLEEVIGVAASTPATEPTEPAKEAPTRRKRKTAAAPTEPPAPAPTPPRARKKATRKSRTTTKPKSDTGE</sequence>
<comment type="caution">
    <text evidence="3">The sequence shown here is derived from an EMBL/GenBank/DDBJ whole genome shotgun (WGS) entry which is preliminary data.</text>
</comment>
<evidence type="ECO:0000313" key="4">
    <source>
        <dbReference type="Proteomes" id="UP000477311"/>
    </source>
</evidence>
<keyword evidence="4" id="KW-1185">Reference proteome</keyword>
<feature type="region of interest" description="Disordered" evidence="1">
    <location>
        <begin position="103"/>
        <end position="162"/>
    </location>
</feature>
<dbReference type="Gene3D" id="1.10.287.1490">
    <property type="match status" value="1"/>
</dbReference>
<evidence type="ECO:0000256" key="1">
    <source>
        <dbReference type="SAM" id="MobiDB-lite"/>
    </source>
</evidence>
<dbReference type="AlphaFoldDB" id="A0A6M1RD09"/>
<accession>A0A6M1RD09</accession>
<proteinExistence type="predicted"/>
<dbReference type="InterPro" id="IPR003743">
    <property type="entry name" value="Zf-RING_7"/>
</dbReference>
<protein>
    <recommendedName>
        <fullName evidence="2">C4-type zinc ribbon domain-containing protein</fullName>
    </recommendedName>
</protein>
<feature type="domain" description="C4-type zinc ribbon" evidence="2">
    <location>
        <begin position="61"/>
        <end position="93"/>
    </location>
</feature>
<feature type="compositionally biased region" description="Pro residues" evidence="1">
    <location>
        <begin position="130"/>
        <end position="140"/>
    </location>
</feature>
<dbReference type="RefSeq" id="WP_165105249.1">
    <property type="nucleotide sequence ID" value="NZ_JAAKYA010000006.1"/>
</dbReference>
<name>A0A6M1RD09_9BACT</name>
<evidence type="ECO:0000259" key="2">
    <source>
        <dbReference type="Pfam" id="PF02591"/>
    </source>
</evidence>
<dbReference type="EMBL" id="JAAKYA010000006">
    <property type="protein sequence ID" value="NGO37978.1"/>
    <property type="molecule type" value="Genomic_DNA"/>
</dbReference>